<organism evidence="1 2">
    <name type="scientific">Cymbomonas tetramitiformis</name>
    <dbReference type="NCBI Taxonomy" id="36881"/>
    <lineage>
        <taxon>Eukaryota</taxon>
        <taxon>Viridiplantae</taxon>
        <taxon>Chlorophyta</taxon>
        <taxon>Pyramimonadophyceae</taxon>
        <taxon>Pyramimonadales</taxon>
        <taxon>Pyramimonadaceae</taxon>
        <taxon>Cymbomonas</taxon>
    </lineage>
</organism>
<dbReference type="AlphaFoldDB" id="A0AAE0KSP5"/>
<feature type="non-terminal residue" evidence="1">
    <location>
        <position position="1"/>
    </location>
</feature>
<accession>A0AAE0KSP5</accession>
<proteinExistence type="predicted"/>
<evidence type="ECO:0000313" key="2">
    <source>
        <dbReference type="Proteomes" id="UP001190700"/>
    </source>
</evidence>
<evidence type="ECO:0000313" key="1">
    <source>
        <dbReference type="EMBL" id="KAK3259366.1"/>
    </source>
</evidence>
<dbReference type="EMBL" id="LGRX02018813">
    <property type="protein sequence ID" value="KAK3259366.1"/>
    <property type="molecule type" value="Genomic_DNA"/>
</dbReference>
<gene>
    <name evidence="1" type="ORF">CYMTET_31631</name>
</gene>
<name>A0AAE0KSP5_9CHLO</name>
<protein>
    <submittedName>
        <fullName evidence="1">Uncharacterized protein</fullName>
    </submittedName>
</protein>
<comment type="caution">
    <text evidence="1">The sequence shown here is derived from an EMBL/GenBank/DDBJ whole genome shotgun (WGS) entry which is preliminary data.</text>
</comment>
<sequence>AVLDQAIAVVVALGFVEEKGVKRRTPMGGPGSAGTPGLRLENLEALYRHYAGVPLGRLQGAAFQRMGSLQLCGLERLDAAYAFGSSDAKKEGAAIDAVAINGVERMIVTDYRQNHDDVSKGVEAKIQDVSLTPIAPLP</sequence>
<keyword evidence="2" id="KW-1185">Reference proteome</keyword>
<reference evidence="1 2" key="1">
    <citation type="journal article" date="2015" name="Genome Biol. Evol.">
        <title>Comparative Genomics of a Bacterivorous Green Alga Reveals Evolutionary Causalities and Consequences of Phago-Mixotrophic Mode of Nutrition.</title>
        <authorList>
            <person name="Burns J.A."/>
            <person name="Paasch A."/>
            <person name="Narechania A."/>
            <person name="Kim E."/>
        </authorList>
    </citation>
    <scope>NUCLEOTIDE SEQUENCE [LARGE SCALE GENOMIC DNA]</scope>
    <source>
        <strain evidence="1 2">PLY_AMNH</strain>
    </source>
</reference>
<dbReference type="Proteomes" id="UP001190700">
    <property type="component" value="Unassembled WGS sequence"/>
</dbReference>